<dbReference type="AlphaFoldDB" id="A0A6J5YK81"/>
<dbReference type="Gene3D" id="3.90.79.10">
    <property type="entry name" value="Nucleoside Triphosphate Pyrophosphohydrolase"/>
    <property type="match status" value="1"/>
</dbReference>
<dbReference type="InterPro" id="IPR054105">
    <property type="entry name" value="WHD_NrtR"/>
</dbReference>
<protein>
    <submittedName>
        <fullName evidence="4">Unannotated protein</fullName>
    </submittedName>
</protein>
<evidence type="ECO:0000256" key="2">
    <source>
        <dbReference type="SAM" id="MobiDB-lite"/>
    </source>
</evidence>
<dbReference type="CDD" id="cd18873">
    <property type="entry name" value="NUDIX_NadM_like"/>
    <property type="match status" value="1"/>
</dbReference>
<accession>A0A6J5YK81</accession>
<dbReference type="InterPro" id="IPR036390">
    <property type="entry name" value="WH_DNA-bd_sf"/>
</dbReference>
<dbReference type="InterPro" id="IPR036388">
    <property type="entry name" value="WH-like_DNA-bd_sf"/>
</dbReference>
<dbReference type="PRINTS" id="PR00502">
    <property type="entry name" value="NUDIXFAMILY"/>
</dbReference>
<sequence>MATRGHRPPGGYRVTDYPTFAVTVDNVILTMVEARLHVLLVRRKEDPYSGCWALPGGFKRPDESLDQAAARELEEETGVAAPARLMQLGAYGDPGRDPRTNVVTVAYLAVTPDISDVNAGSDAADARVWPVAKALGSLELAFDHSVILADAVEHAAVQLEQTDLAIAFMGPTFSLSELQSVYEELWSTDFDDANFQRSMRGASKNSNGARAYIQSTGLHAVSRPKGGRPPELYQAGPAWIDGPPIRRPRAWSSTEGR</sequence>
<proteinExistence type="predicted"/>
<dbReference type="InterPro" id="IPR020476">
    <property type="entry name" value="Nudix_hydrolase"/>
</dbReference>
<evidence type="ECO:0000256" key="1">
    <source>
        <dbReference type="ARBA" id="ARBA00022801"/>
    </source>
</evidence>
<dbReference type="Gene3D" id="1.10.10.10">
    <property type="entry name" value="Winged helix-like DNA-binding domain superfamily/Winged helix DNA-binding domain"/>
    <property type="match status" value="1"/>
</dbReference>
<dbReference type="PANTHER" id="PTHR43736">
    <property type="entry name" value="ADP-RIBOSE PYROPHOSPHATASE"/>
    <property type="match status" value="1"/>
</dbReference>
<feature type="domain" description="Nudix hydrolase" evidence="3">
    <location>
        <begin position="15"/>
        <end position="152"/>
    </location>
</feature>
<dbReference type="PANTHER" id="PTHR43736:SF4">
    <property type="entry name" value="SLR1690 PROTEIN"/>
    <property type="match status" value="1"/>
</dbReference>
<dbReference type="GO" id="GO:0016787">
    <property type="term" value="F:hydrolase activity"/>
    <property type="evidence" value="ECO:0007669"/>
    <property type="project" value="UniProtKB-KW"/>
</dbReference>
<feature type="region of interest" description="Disordered" evidence="2">
    <location>
        <begin position="218"/>
        <end position="257"/>
    </location>
</feature>
<reference evidence="4" key="1">
    <citation type="submission" date="2020-05" db="EMBL/GenBank/DDBJ databases">
        <authorList>
            <person name="Chiriac C."/>
            <person name="Salcher M."/>
            <person name="Ghai R."/>
            <person name="Kavagutti S V."/>
        </authorList>
    </citation>
    <scope>NUCLEOTIDE SEQUENCE</scope>
</reference>
<dbReference type="Pfam" id="PF00293">
    <property type="entry name" value="NUDIX"/>
    <property type="match status" value="1"/>
</dbReference>
<dbReference type="InterPro" id="IPR000086">
    <property type="entry name" value="NUDIX_hydrolase_dom"/>
</dbReference>
<name>A0A6J5YK81_9ZZZZ</name>
<dbReference type="SUPFAM" id="SSF46785">
    <property type="entry name" value="Winged helix' DNA-binding domain"/>
    <property type="match status" value="1"/>
</dbReference>
<dbReference type="Pfam" id="PF21906">
    <property type="entry name" value="WHD_NrtR"/>
    <property type="match status" value="1"/>
</dbReference>
<organism evidence="4">
    <name type="scientific">freshwater metagenome</name>
    <dbReference type="NCBI Taxonomy" id="449393"/>
    <lineage>
        <taxon>unclassified sequences</taxon>
        <taxon>metagenomes</taxon>
        <taxon>ecological metagenomes</taxon>
    </lineage>
</organism>
<dbReference type="InterPro" id="IPR020084">
    <property type="entry name" value="NUDIX_hydrolase_CS"/>
</dbReference>
<dbReference type="PROSITE" id="PS51462">
    <property type="entry name" value="NUDIX"/>
    <property type="match status" value="1"/>
</dbReference>
<gene>
    <name evidence="4" type="ORF">UFOPK1392_01852</name>
</gene>
<evidence type="ECO:0000313" key="4">
    <source>
        <dbReference type="EMBL" id="CAB4324088.1"/>
    </source>
</evidence>
<dbReference type="InterPro" id="IPR015797">
    <property type="entry name" value="NUDIX_hydrolase-like_dom_sf"/>
</dbReference>
<evidence type="ECO:0000259" key="3">
    <source>
        <dbReference type="PROSITE" id="PS51462"/>
    </source>
</evidence>
<dbReference type="SUPFAM" id="SSF55811">
    <property type="entry name" value="Nudix"/>
    <property type="match status" value="1"/>
</dbReference>
<dbReference type="PROSITE" id="PS00893">
    <property type="entry name" value="NUDIX_BOX"/>
    <property type="match status" value="1"/>
</dbReference>
<keyword evidence="1" id="KW-0378">Hydrolase</keyword>
<dbReference type="EMBL" id="CAEMXZ010000101">
    <property type="protein sequence ID" value="CAB4324088.1"/>
    <property type="molecule type" value="Genomic_DNA"/>
</dbReference>